<evidence type="ECO:0000256" key="1">
    <source>
        <dbReference type="ARBA" id="ARBA00006484"/>
    </source>
</evidence>
<dbReference type="AlphaFoldDB" id="G0AGS6"/>
<dbReference type="InterPro" id="IPR036291">
    <property type="entry name" value="NAD(P)-bd_dom_sf"/>
</dbReference>
<dbReference type="PRINTS" id="PR00081">
    <property type="entry name" value="GDHRDH"/>
</dbReference>
<dbReference type="eggNOG" id="COG1028">
    <property type="taxonomic scope" value="Bacteria"/>
</dbReference>
<reference evidence="3 4" key="2">
    <citation type="journal article" date="2006" name="J. Microbiol. Methods">
        <title>Genomic flank-sequencing of plasposon insertion sites for rapid identification of functional genes.</title>
        <authorList>
            <person name="Leveau J.H."/>
            <person name="Gerards S."/>
            <person name="Fritsche K."/>
            <person name="Zondag G."/>
            <person name="van Veen J.A."/>
        </authorList>
    </citation>
    <scope>NUCLEOTIDE SEQUENCE [LARGE SCALE GENOMIC DNA]</scope>
    <source>
        <strain evidence="3 4">Ter331</strain>
    </source>
</reference>
<dbReference type="KEGG" id="cfu:CFU_2101"/>
<dbReference type="PANTHER" id="PTHR43639">
    <property type="entry name" value="OXIDOREDUCTASE, SHORT-CHAIN DEHYDROGENASE/REDUCTASE FAMILY (AFU_ORTHOLOGUE AFUA_5G02870)"/>
    <property type="match status" value="1"/>
</dbReference>
<dbReference type="NCBIfam" id="NF006384">
    <property type="entry name" value="PRK08628.1"/>
    <property type="match status" value="1"/>
</dbReference>
<accession>G0AGS6</accession>
<protein>
    <submittedName>
        <fullName evidence="3">Dehydrogenase clustered with L-fuconate utilization genes</fullName>
        <ecNumber evidence="3">1.1.1.100</ecNumber>
    </submittedName>
</protein>
<dbReference type="EC" id="1.1.1.100" evidence="3"/>
<dbReference type="PRINTS" id="PR00080">
    <property type="entry name" value="SDRFAMILY"/>
</dbReference>
<evidence type="ECO:0000256" key="2">
    <source>
        <dbReference type="ARBA" id="ARBA00023002"/>
    </source>
</evidence>
<dbReference type="FunFam" id="3.40.50.720:FF:000084">
    <property type="entry name" value="Short-chain dehydrogenase reductase"/>
    <property type="match status" value="1"/>
</dbReference>
<dbReference type="Proteomes" id="UP000008392">
    <property type="component" value="Chromosome"/>
</dbReference>
<reference evidence="3 4" key="5">
    <citation type="journal article" date="2011" name="ISME J.">
        <title>Dual transcriptional profiling of a bacterial/fungal confrontation: Collimonas fungivorans versus Aspergillus niger.</title>
        <authorList>
            <person name="Mela F."/>
            <person name="Fritsche K."/>
            <person name="de Boer W."/>
            <person name="van Veen J.A."/>
            <person name="de Graaff L.H."/>
            <person name="van den Berg M."/>
            <person name="Leveau J.H."/>
        </authorList>
    </citation>
    <scope>NUCLEOTIDE SEQUENCE [LARGE SCALE GENOMIC DNA]</scope>
    <source>
        <strain evidence="3 4">Ter331</strain>
    </source>
</reference>
<name>G0AGS6_COLFT</name>
<reference evidence="3 4" key="4">
    <citation type="journal article" date="2010" name="Environ. Microbiol.">
        <title>The bacterial genus Collimonas: mycophagy, weathering and other adaptive solutions to life in oligotrophic soil environments.</title>
        <authorList>
            <person name="Leveau J.H."/>
            <person name="Uroz S."/>
            <person name="de Boer W."/>
        </authorList>
    </citation>
    <scope>NUCLEOTIDE SEQUENCE [LARGE SCALE GENOMIC DNA]</scope>
    <source>
        <strain evidence="3 4">Ter331</strain>
    </source>
</reference>
<keyword evidence="2 3" id="KW-0560">Oxidoreductase</keyword>
<evidence type="ECO:0000313" key="4">
    <source>
        <dbReference type="Proteomes" id="UP000008392"/>
    </source>
</evidence>
<reference evidence="3 4" key="3">
    <citation type="journal article" date="2008" name="FEMS Microbiol. Ecol.">
        <title>Identification and characterization of genes underlying chitinolysis in Collimonas fungivorans Ter331.</title>
        <authorList>
            <person name="Fritsche K."/>
            <person name="de Boer W."/>
            <person name="Gerards S."/>
            <person name="van den Berg M."/>
            <person name="van Veen J.A."/>
            <person name="Leveau J.H."/>
        </authorList>
    </citation>
    <scope>NUCLEOTIDE SEQUENCE [LARGE SCALE GENOMIC DNA]</scope>
    <source>
        <strain evidence="3 4">Ter331</strain>
    </source>
</reference>
<dbReference type="EMBL" id="CP002745">
    <property type="protein sequence ID" value="AEK61931.1"/>
    <property type="molecule type" value="Genomic_DNA"/>
</dbReference>
<dbReference type="STRING" id="1005048.CFU_2101"/>
<comment type="similarity">
    <text evidence="1">Belongs to the short-chain dehydrogenases/reductases (SDR) family.</text>
</comment>
<keyword evidence="4" id="KW-1185">Reference proteome</keyword>
<reference evidence="4" key="6">
    <citation type="submission" date="2011-05" db="EMBL/GenBank/DDBJ databases">
        <title>Complete sequence of Collimonas fungivorans Ter331.</title>
        <authorList>
            <person name="Leveau J.H."/>
        </authorList>
    </citation>
    <scope>NUCLEOTIDE SEQUENCE [LARGE SCALE GENOMIC DNA]</scope>
    <source>
        <strain evidence="4">Ter331</strain>
    </source>
</reference>
<reference evidence="3 4" key="1">
    <citation type="journal article" date="2004" name="Environ. Microbiol.">
        <title>Phylogeny-function analysis of (meta)genomic libraries: screening for expression of ribosomal RNA genes by large-insert library fluorescent in situ hybridization (LIL-FISH).</title>
        <authorList>
            <person name="Leveau J.H."/>
            <person name="Gerards S."/>
            <person name="de Boer W."/>
            <person name="van Veen J.A."/>
        </authorList>
    </citation>
    <scope>NUCLEOTIDE SEQUENCE [LARGE SCALE GENOMIC DNA]</scope>
    <source>
        <strain evidence="3 4">Ter331</strain>
    </source>
</reference>
<dbReference type="CDD" id="cd05233">
    <property type="entry name" value="SDR_c"/>
    <property type="match status" value="1"/>
</dbReference>
<dbReference type="HOGENOM" id="CLU_010194_1_0_4"/>
<dbReference type="SUPFAM" id="SSF51735">
    <property type="entry name" value="NAD(P)-binding Rossmann-fold domains"/>
    <property type="match status" value="1"/>
</dbReference>
<evidence type="ECO:0000313" key="3">
    <source>
        <dbReference type="EMBL" id="AEK61931.1"/>
    </source>
</evidence>
<gene>
    <name evidence="3" type="primary">sdr3</name>
    <name evidence="3" type="ordered locus">CFU_2101</name>
</gene>
<dbReference type="InterPro" id="IPR002347">
    <property type="entry name" value="SDR_fam"/>
</dbReference>
<dbReference type="PANTHER" id="PTHR43639:SF1">
    <property type="entry name" value="SHORT-CHAIN DEHYDROGENASE_REDUCTASE FAMILY PROTEIN"/>
    <property type="match status" value="1"/>
</dbReference>
<dbReference type="Gene3D" id="3.40.50.720">
    <property type="entry name" value="NAD(P)-binding Rossmann-like Domain"/>
    <property type="match status" value="1"/>
</dbReference>
<dbReference type="Pfam" id="PF13561">
    <property type="entry name" value="adh_short_C2"/>
    <property type="match status" value="1"/>
</dbReference>
<organism evidence="3 4">
    <name type="scientific">Collimonas fungivorans (strain Ter331)</name>
    <dbReference type="NCBI Taxonomy" id="1005048"/>
    <lineage>
        <taxon>Bacteria</taxon>
        <taxon>Pseudomonadati</taxon>
        <taxon>Pseudomonadota</taxon>
        <taxon>Betaproteobacteria</taxon>
        <taxon>Burkholderiales</taxon>
        <taxon>Oxalobacteraceae</taxon>
        <taxon>Collimonas</taxon>
    </lineage>
</organism>
<dbReference type="GO" id="GO:0004316">
    <property type="term" value="F:3-oxoacyl-[acyl-carrier-protein] reductase (NADPH) activity"/>
    <property type="evidence" value="ECO:0007669"/>
    <property type="project" value="UniProtKB-EC"/>
</dbReference>
<sequence length="277" mass="29254">MGKRTCPPYNKTNKNGDGKVDLHLAGKVVIVTGGGAGIGAAISLQLAAEGAIPVILGKSQPAPEFKTALLALQGKSLILQLDLMDEDKCRQAVAQTIGEFGRLDGLVNNAGINDNIGLDAGRAAFVLSLEKNLIHYYTMAHFCVPHLKASRGAIVNISSKTAVTGQGNTSGYCAAKGGQLALTREWAAALANDGVRVNAVIPAEVMTPLYRNWIASFDNPEQKLAAITSKIPLGKRFTTAEEIADTAVFLLSQRAAHTTGQWVYVDGGYSHLDRALT</sequence>
<proteinExistence type="inferred from homology"/>